<feature type="compositionally biased region" description="Pro residues" evidence="1">
    <location>
        <begin position="212"/>
        <end position="253"/>
    </location>
</feature>
<dbReference type="AlphaFoldDB" id="A0A6C1KE44"/>
<dbReference type="PANTHER" id="PTHR37461">
    <property type="entry name" value="ANTI-SIGMA-K FACTOR RSKA"/>
    <property type="match status" value="1"/>
</dbReference>
<protein>
    <recommendedName>
        <fullName evidence="5">Anti-sigma factor</fullName>
    </recommendedName>
</protein>
<feature type="compositionally biased region" description="Low complexity" evidence="1">
    <location>
        <begin position="396"/>
        <end position="425"/>
    </location>
</feature>
<dbReference type="PRINTS" id="PR01217">
    <property type="entry name" value="PRICHEXTENSN"/>
</dbReference>
<comment type="caution">
    <text evidence="3">The sequence shown here is derived from an EMBL/GenBank/DDBJ whole genome shotgun (WGS) entry which is preliminary data.</text>
</comment>
<evidence type="ECO:0008006" key="5">
    <source>
        <dbReference type="Google" id="ProtNLM"/>
    </source>
</evidence>
<feature type="compositionally biased region" description="Low complexity" evidence="1">
    <location>
        <begin position="284"/>
        <end position="305"/>
    </location>
</feature>
<feature type="compositionally biased region" description="Pro residues" evidence="1">
    <location>
        <begin position="186"/>
        <end position="200"/>
    </location>
</feature>
<gene>
    <name evidence="3" type="ORF">FBQ73_12930</name>
</gene>
<evidence type="ECO:0000313" key="3">
    <source>
        <dbReference type="EMBL" id="TLX42539.1"/>
    </source>
</evidence>
<dbReference type="PANTHER" id="PTHR37461:SF1">
    <property type="entry name" value="ANTI-SIGMA-K FACTOR RSKA"/>
    <property type="match status" value="1"/>
</dbReference>
<keyword evidence="2" id="KW-0472">Membrane</keyword>
<feature type="region of interest" description="Disordered" evidence="1">
    <location>
        <begin position="86"/>
        <end position="119"/>
    </location>
</feature>
<dbReference type="OrthoDB" id="9816387at2"/>
<feature type="compositionally biased region" description="Low complexity" evidence="1">
    <location>
        <begin position="318"/>
        <end position="338"/>
    </location>
</feature>
<sequence>MTAPVPAAHLTEADRTLAAEYVLGTLDAEERRSVRARIAADPHFAGLVRLWERRLSPLHELAVPVTPPPSIWRVIVADIKAAPAAASPKALRKVPPSSEPAPRPMAGEARPGRTPAPRAQGPVAAVRRMLGLAFPGRATGQGIWRPKRPAPPLPPAAPPVPVALRLPGGRTLGGAIQDAVAAGLLPPAPPLPAPPLPEPSPQTATPERVERLPPPLKLAPPEPPAPPRPRPVPEPLTPPPAFIFLEPDPPPVAEDPQTTGGAELAMPAPPSTDVPAPPTFTFLDPAVDVPATAATTAGADPSAPALSVPPPTFAFIEAEAPPAGDAPAPPAEAGQDAPASPPNEVLPAFAPSSGTGFPAPGADAQGVSHPSPEPAEPVPDAAAPAMTGRPQDLAEEAPAIAAEGGADPQVSVQVSVDVPSAVASDRLQDPASLPTPPAPAEMADATVAAVPQLQVVSQFASEAVSEIISQAVPHAVGPEAAASPAPSSDARSGPVPAADAPAAGADAAPAAPSPAGLATLQPTPVEPVSAEPPSADPAAGAKGEEAPPLPGWAAVVASGVVSALPDPAAGGDDPVGADVGLLKRRRGVFPWRAATLTLLALLASVAAFAAYREWFWPRDGQWVGVLQSEPLPAIAIRLDPDSGVIFVRSFAPAPPEGEIYRLWLLVPGRPALLLGAFTAGVSGRAPALAGLGRSRLGSAEVVVTQEPKLGAAAAAEGDPPGKVVYRGRLAPE</sequence>
<proteinExistence type="predicted"/>
<feature type="compositionally biased region" description="Pro residues" evidence="1">
    <location>
        <begin position="267"/>
        <end position="278"/>
    </location>
</feature>
<evidence type="ECO:0000256" key="1">
    <source>
        <dbReference type="SAM" id="MobiDB-lite"/>
    </source>
</evidence>
<keyword evidence="2" id="KW-0812">Transmembrane</keyword>
<dbReference type="GeneID" id="95774361"/>
<feature type="compositionally biased region" description="Pro residues" evidence="1">
    <location>
        <begin position="149"/>
        <end position="161"/>
    </location>
</feature>
<dbReference type="Proteomes" id="UP000305131">
    <property type="component" value="Unassembled WGS sequence"/>
</dbReference>
<dbReference type="EMBL" id="VAUP01000028">
    <property type="protein sequence ID" value="TLX42539.1"/>
    <property type="molecule type" value="Genomic_DNA"/>
</dbReference>
<dbReference type="GO" id="GO:0016989">
    <property type="term" value="F:sigma factor antagonist activity"/>
    <property type="evidence" value="ECO:0007669"/>
    <property type="project" value="TreeGrafter"/>
</dbReference>
<feature type="region of interest" description="Disordered" evidence="1">
    <location>
        <begin position="183"/>
        <end position="440"/>
    </location>
</feature>
<dbReference type="RefSeq" id="WP_138399900.1">
    <property type="nucleotide sequence ID" value="NZ_JBAFVI010000008.1"/>
</dbReference>
<feature type="region of interest" description="Disordered" evidence="1">
    <location>
        <begin position="137"/>
        <end position="164"/>
    </location>
</feature>
<keyword evidence="2" id="KW-1133">Transmembrane helix</keyword>
<dbReference type="GO" id="GO:0006417">
    <property type="term" value="P:regulation of translation"/>
    <property type="evidence" value="ECO:0007669"/>
    <property type="project" value="TreeGrafter"/>
</dbReference>
<dbReference type="InterPro" id="IPR051474">
    <property type="entry name" value="Anti-sigma-K/W_factor"/>
</dbReference>
<accession>A0A6C1KE44</accession>
<feature type="region of interest" description="Disordered" evidence="1">
    <location>
        <begin position="476"/>
        <end position="546"/>
    </location>
</feature>
<evidence type="ECO:0000256" key="2">
    <source>
        <dbReference type="SAM" id="Phobius"/>
    </source>
</evidence>
<feature type="transmembrane region" description="Helical" evidence="2">
    <location>
        <begin position="589"/>
        <end position="611"/>
    </location>
</feature>
<name>A0A6C1KE44_XANAU</name>
<evidence type="ECO:0000313" key="4">
    <source>
        <dbReference type="Proteomes" id="UP000305131"/>
    </source>
</evidence>
<organism evidence="3 4">
    <name type="scientific">Xanthobacter autotrophicus</name>
    <dbReference type="NCBI Taxonomy" id="280"/>
    <lineage>
        <taxon>Bacteria</taxon>
        <taxon>Pseudomonadati</taxon>
        <taxon>Pseudomonadota</taxon>
        <taxon>Alphaproteobacteria</taxon>
        <taxon>Hyphomicrobiales</taxon>
        <taxon>Xanthobacteraceae</taxon>
        <taxon>Xanthobacter</taxon>
    </lineage>
</organism>
<feature type="compositionally biased region" description="Low complexity" evidence="1">
    <location>
        <begin position="476"/>
        <end position="515"/>
    </location>
</feature>
<reference evidence="3 4" key="1">
    <citation type="submission" date="2019-05" db="EMBL/GenBank/DDBJ databases">
        <authorList>
            <person name="Zhou X."/>
        </authorList>
    </citation>
    <scope>NUCLEOTIDE SEQUENCE [LARGE SCALE GENOMIC DNA]</scope>
    <source>
        <strain evidence="3 4">DSM 432</strain>
    </source>
</reference>